<feature type="transmembrane region" description="Helical" evidence="1">
    <location>
        <begin position="36"/>
        <end position="57"/>
    </location>
</feature>
<evidence type="ECO:0000313" key="2">
    <source>
        <dbReference type="EMBL" id="KAF6036721.1"/>
    </source>
</evidence>
<name>A0A7J7KFQ6_BUGNE</name>
<accession>A0A7J7KFQ6</accession>
<organism evidence="2 3">
    <name type="scientific">Bugula neritina</name>
    <name type="common">Brown bryozoan</name>
    <name type="synonym">Sertularia neritina</name>
    <dbReference type="NCBI Taxonomy" id="10212"/>
    <lineage>
        <taxon>Eukaryota</taxon>
        <taxon>Metazoa</taxon>
        <taxon>Spiralia</taxon>
        <taxon>Lophotrochozoa</taxon>
        <taxon>Bryozoa</taxon>
        <taxon>Gymnolaemata</taxon>
        <taxon>Cheilostomatida</taxon>
        <taxon>Flustrina</taxon>
        <taxon>Buguloidea</taxon>
        <taxon>Bugulidae</taxon>
        <taxon>Bugula</taxon>
    </lineage>
</organism>
<gene>
    <name evidence="2" type="ORF">EB796_004963</name>
</gene>
<proteinExistence type="predicted"/>
<evidence type="ECO:0000256" key="1">
    <source>
        <dbReference type="SAM" id="Phobius"/>
    </source>
</evidence>
<keyword evidence="3" id="KW-1185">Reference proteome</keyword>
<keyword evidence="1" id="KW-0812">Transmembrane</keyword>
<dbReference type="EMBL" id="VXIV02000684">
    <property type="protein sequence ID" value="KAF6036721.1"/>
    <property type="molecule type" value="Genomic_DNA"/>
</dbReference>
<dbReference type="Proteomes" id="UP000593567">
    <property type="component" value="Unassembled WGS sequence"/>
</dbReference>
<protein>
    <submittedName>
        <fullName evidence="2">Uncharacterized protein</fullName>
    </submittedName>
</protein>
<comment type="caution">
    <text evidence="2">The sequence shown here is derived from an EMBL/GenBank/DDBJ whole genome shotgun (WGS) entry which is preliminary data.</text>
</comment>
<sequence>MKNEMLNQLALCTLFQPTLINDKVLAVSYYVPEWNFVSVGNTYSCTQFFIVVIIIFLSQITVQEISPINCMIQKLSSPLDKCKLYFLTQRPLG</sequence>
<keyword evidence="1" id="KW-0472">Membrane</keyword>
<reference evidence="2" key="1">
    <citation type="submission" date="2020-06" db="EMBL/GenBank/DDBJ databases">
        <title>Draft genome of Bugula neritina, a colonial animal packing powerful symbionts and potential medicines.</title>
        <authorList>
            <person name="Rayko M."/>
        </authorList>
    </citation>
    <scope>NUCLEOTIDE SEQUENCE [LARGE SCALE GENOMIC DNA]</scope>
    <source>
        <strain evidence="2">Kwan_BN1</strain>
    </source>
</reference>
<keyword evidence="1" id="KW-1133">Transmembrane helix</keyword>
<evidence type="ECO:0000313" key="3">
    <source>
        <dbReference type="Proteomes" id="UP000593567"/>
    </source>
</evidence>
<dbReference type="AlphaFoldDB" id="A0A7J7KFQ6"/>